<dbReference type="EMBL" id="MN739576">
    <property type="protein sequence ID" value="QHT13701.1"/>
    <property type="molecule type" value="Genomic_DNA"/>
</dbReference>
<keyword evidence="2" id="KW-1133">Transmembrane helix</keyword>
<keyword evidence="2" id="KW-0472">Membrane</keyword>
<keyword evidence="2" id="KW-0812">Transmembrane</keyword>
<evidence type="ECO:0000313" key="3">
    <source>
        <dbReference type="EMBL" id="QHT13701.1"/>
    </source>
</evidence>
<reference evidence="3" key="1">
    <citation type="journal article" date="2020" name="Nature">
        <title>Giant virus diversity and host interactions through global metagenomics.</title>
        <authorList>
            <person name="Schulz F."/>
            <person name="Roux S."/>
            <person name="Paez-Espino D."/>
            <person name="Jungbluth S."/>
            <person name="Walsh D.A."/>
            <person name="Denef V.J."/>
            <person name="McMahon K.D."/>
            <person name="Konstantinidis K.T."/>
            <person name="Eloe-Fadrosh E.A."/>
            <person name="Kyrpides N.C."/>
            <person name="Woyke T."/>
        </authorList>
    </citation>
    <scope>NUCLEOTIDE SEQUENCE</scope>
    <source>
        <strain evidence="3">GVMAG-M-3300023174-132</strain>
    </source>
</reference>
<name>A0A6C0DBA4_9ZZZZ</name>
<dbReference type="AlphaFoldDB" id="A0A6C0DBA4"/>
<feature type="transmembrane region" description="Helical" evidence="2">
    <location>
        <begin position="44"/>
        <end position="62"/>
    </location>
</feature>
<accession>A0A6C0DBA4</accession>
<feature type="transmembrane region" description="Helical" evidence="2">
    <location>
        <begin position="68"/>
        <end position="85"/>
    </location>
</feature>
<proteinExistence type="predicted"/>
<feature type="transmembrane region" description="Helical" evidence="2">
    <location>
        <begin position="20"/>
        <end position="37"/>
    </location>
</feature>
<organism evidence="3">
    <name type="scientific">viral metagenome</name>
    <dbReference type="NCBI Taxonomy" id="1070528"/>
    <lineage>
        <taxon>unclassified sequences</taxon>
        <taxon>metagenomes</taxon>
        <taxon>organismal metagenomes</taxon>
    </lineage>
</organism>
<feature type="compositionally biased region" description="Polar residues" evidence="1">
    <location>
        <begin position="142"/>
        <end position="153"/>
    </location>
</feature>
<feature type="region of interest" description="Disordered" evidence="1">
    <location>
        <begin position="138"/>
        <end position="173"/>
    </location>
</feature>
<sequence length="173" mass="19218">MQPAMMPPPPRLHWMPVNPSWIVAAGICVGAALPQNIPAAFRRFIVHPIGAVALFIVAGWLMSGPSPVLAVSLLLLFGSVSLIRAESFQAVILNKDKVADKGQRWLSEEILHEEPEGIQERTEEPQLLLNRVTPDEQHSWESETTLNEHTSAIQERPISAPIEYDESNNSLHH</sequence>
<evidence type="ECO:0000256" key="1">
    <source>
        <dbReference type="SAM" id="MobiDB-lite"/>
    </source>
</evidence>
<protein>
    <submittedName>
        <fullName evidence="3">Uncharacterized protein</fullName>
    </submittedName>
</protein>
<evidence type="ECO:0000256" key="2">
    <source>
        <dbReference type="SAM" id="Phobius"/>
    </source>
</evidence>